<organism evidence="2 3">
    <name type="scientific">Methylobacterium oryzae CBMB20</name>
    <dbReference type="NCBI Taxonomy" id="693986"/>
    <lineage>
        <taxon>Bacteria</taxon>
        <taxon>Pseudomonadati</taxon>
        <taxon>Pseudomonadota</taxon>
        <taxon>Alphaproteobacteria</taxon>
        <taxon>Hyphomicrobiales</taxon>
        <taxon>Methylobacteriaceae</taxon>
        <taxon>Methylobacterium</taxon>
    </lineage>
</organism>
<sequence length="41" mass="4741">MTLGEALYSRRRTRSPVPYKAAHRRPRRGPPLAIQRLRLAA</sequence>
<reference evidence="2 3" key="1">
    <citation type="journal article" date="2014" name="PLoS ONE">
        <title>Genome Information of Methylobacterium oryzae, a Plant-Probiotic Methylotroph in the Phyllosphere.</title>
        <authorList>
            <person name="Kwak M.J."/>
            <person name="Jeong H."/>
            <person name="Madhaiyan M."/>
            <person name="Lee Y."/>
            <person name="Sa T.M."/>
            <person name="Oh T.K."/>
            <person name="Kim J.F."/>
        </authorList>
    </citation>
    <scope>NUCLEOTIDE SEQUENCE [LARGE SCALE GENOMIC DNA]</scope>
    <source>
        <strain evidence="2 3">CBMB20</strain>
    </source>
</reference>
<dbReference type="KEGG" id="mor:MOC_3764"/>
<dbReference type="AlphaFoldDB" id="A0A089QAB1"/>
<dbReference type="HOGENOM" id="CLU_3272692_0_0_5"/>
<proteinExistence type="predicted"/>
<dbReference type="EMBL" id="CP003811">
    <property type="protein sequence ID" value="AIQ91519.1"/>
    <property type="molecule type" value="Genomic_DNA"/>
</dbReference>
<evidence type="ECO:0000256" key="1">
    <source>
        <dbReference type="SAM" id="MobiDB-lite"/>
    </source>
</evidence>
<evidence type="ECO:0000313" key="3">
    <source>
        <dbReference type="Proteomes" id="UP000029492"/>
    </source>
</evidence>
<keyword evidence="3" id="KW-1185">Reference proteome</keyword>
<dbReference type="Proteomes" id="UP000029492">
    <property type="component" value="Chromosome"/>
</dbReference>
<protein>
    <submittedName>
        <fullName evidence="2">Protein of unassigned function</fullName>
    </submittedName>
</protein>
<gene>
    <name evidence="2" type="ORF">MOC_3764</name>
</gene>
<feature type="region of interest" description="Disordered" evidence="1">
    <location>
        <begin position="1"/>
        <end position="41"/>
    </location>
</feature>
<name>A0A089QAB1_9HYPH</name>
<accession>A0A089QAB1</accession>
<evidence type="ECO:0000313" key="2">
    <source>
        <dbReference type="EMBL" id="AIQ91519.1"/>
    </source>
</evidence>